<dbReference type="GO" id="GO:0005886">
    <property type="term" value="C:plasma membrane"/>
    <property type="evidence" value="ECO:0007669"/>
    <property type="project" value="UniProtKB-SubCell"/>
</dbReference>
<keyword evidence="10" id="KW-1185">Reference proteome</keyword>
<feature type="transmembrane region" description="Helical" evidence="8">
    <location>
        <begin position="320"/>
        <end position="336"/>
    </location>
</feature>
<evidence type="ECO:0000256" key="4">
    <source>
        <dbReference type="ARBA" id="ARBA00022519"/>
    </source>
</evidence>
<dbReference type="InterPro" id="IPR001851">
    <property type="entry name" value="ABC_transp_permease"/>
</dbReference>
<organism evidence="9 10">
    <name type="scientific">Natronorubrum texcoconense</name>
    <dbReference type="NCBI Taxonomy" id="1095776"/>
    <lineage>
        <taxon>Archaea</taxon>
        <taxon>Methanobacteriati</taxon>
        <taxon>Methanobacteriota</taxon>
        <taxon>Stenosarchaea group</taxon>
        <taxon>Halobacteria</taxon>
        <taxon>Halobacteriales</taxon>
        <taxon>Natrialbaceae</taxon>
        <taxon>Natronorubrum</taxon>
    </lineage>
</organism>
<dbReference type="PANTHER" id="PTHR32196">
    <property type="entry name" value="ABC TRANSPORTER PERMEASE PROTEIN YPHD-RELATED-RELATED"/>
    <property type="match status" value="1"/>
</dbReference>
<evidence type="ECO:0000256" key="6">
    <source>
        <dbReference type="ARBA" id="ARBA00022989"/>
    </source>
</evidence>
<name>A0A1G9CS92_9EURY</name>
<dbReference type="EMBL" id="FNFE01000005">
    <property type="protein sequence ID" value="SDK54479.1"/>
    <property type="molecule type" value="Genomic_DNA"/>
</dbReference>
<evidence type="ECO:0000256" key="7">
    <source>
        <dbReference type="ARBA" id="ARBA00023136"/>
    </source>
</evidence>
<keyword evidence="5 8" id="KW-0812">Transmembrane</keyword>
<keyword evidence="2" id="KW-0813">Transport</keyword>
<keyword evidence="3" id="KW-1003">Cell membrane</keyword>
<dbReference type="RefSeq" id="WP_090309363.1">
    <property type="nucleotide sequence ID" value="NZ_FNFE01000005.1"/>
</dbReference>
<feature type="transmembrane region" description="Helical" evidence="8">
    <location>
        <begin position="113"/>
        <end position="134"/>
    </location>
</feature>
<feature type="transmembrane region" description="Helical" evidence="8">
    <location>
        <begin position="89"/>
        <end position="106"/>
    </location>
</feature>
<dbReference type="PANTHER" id="PTHR32196:SF21">
    <property type="entry name" value="ABC TRANSPORTER PERMEASE PROTEIN YPHD-RELATED"/>
    <property type="match status" value="1"/>
</dbReference>
<dbReference type="STRING" id="1095776.SAMN04515672_3293"/>
<gene>
    <name evidence="9" type="ORF">SAMN04515672_3293</name>
</gene>
<dbReference type="OrthoDB" id="30958at2157"/>
<dbReference type="GO" id="GO:0022857">
    <property type="term" value="F:transmembrane transporter activity"/>
    <property type="evidence" value="ECO:0007669"/>
    <property type="project" value="InterPro"/>
</dbReference>
<evidence type="ECO:0000256" key="3">
    <source>
        <dbReference type="ARBA" id="ARBA00022475"/>
    </source>
</evidence>
<reference evidence="10" key="1">
    <citation type="submission" date="2016-10" db="EMBL/GenBank/DDBJ databases">
        <authorList>
            <person name="Varghese N."/>
            <person name="Submissions S."/>
        </authorList>
    </citation>
    <scope>NUCLEOTIDE SEQUENCE [LARGE SCALE GENOMIC DNA]</scope>
    <source>
        <strain evidence="10">B4,CECT 8067,JCM 17497</strain>
    </source>
</reference>
<comment type="subcellular location">
    <subcellularLocation>
        <location evidence="1">Cell membrane</location>
        <topology evidence="1">Multi-pass membrane protein</topology>
    </subcellularLocation>
</comment>
<feature type="transmembrane region" description="Helical" evidence="8">
    <location>
        <begin position="294"/>
        <end position="314"/>
    </location>
</feature>
<evidence type="ECO:0000256" key="1">
    <source>
        <dbReference type="ARBA" id="ARBA00004651"/>
    </source>
</evidence>
<feature type="transmembrane region" description="Helical" evidence="8">
    <location>
        <begin position="271"/>
        <end position="287"/>
    </location>
</feature>
<evidence type="ECO:0000256" key="2">
    <source>
        <dbReference type="ARBA" id="ARBA00022448"/>
    </source>
</evidence>
<feature type="transmembrane region" description="Helical" evidence="8">
    <location>
        <begin position="30"/>
        <end position="52"/>
    </location>
</feature>
<dbReference type="Proteomes" id="UP000198882">
    <property type="component" value="Unassembled WGS sequence"/>
</dbReference>
<proteinExistence type="predicted"/>
<keyword evidence="6 8" id="KW-1133">Transmembrane helix</keyword>
<keyword evidence="7 8" id="KW-0472">Membrane</keyword>
<evidence type="ECO:0000256" key="5">
    <source>
        <dbReference type="ARBA" id="ARBA00022692"/>
    </source>
</evidence>
<protein>
    <submittedName>
        <fullName evidence="9">Monosaccharide ABC transporter membrane protein, CUT2 family</fullName>
    </submittedName>
</protein>
<keyword evidence="4" id="KW-0997">Cell inner membrane</keyword>
<evidence type="ECO:0000313" key="10">
    <source>
        <dbReference type="Proteomes" id="UP000198882"/>
    </source>
</evidence>
<accession>A0A1G9CS92</accession>
<feature type="transmembrane region" description="Helical" evidence="8">
    <location>
        <begin position="240"/>
        <end position="259"/>
    </location>
</feature>
<evidence type="ECO:0000313" key="9">
    <source>
        <dbReference type="EMBL" id="SDK54479.1"/>
    </source>
</evidence>
<sequence length="339" mass="35802">MSEETATAGDFAISREPTTLLRRFTSRREAGVLLGFLALYAIIAVTRPDIFFSWQDISGVTFRLFRTASIYVIIGIGMSFLIISGEFDLSVGSMFAVGGLTFAMLMQDYRLTGLVSVVLVLMLAAAVGLTNGVIVTKVGVPSLIATIGMLSVLRGVALAITEGSWGVPQNDAVVGLLGGRMEILGVTVAHQVVWAVLLVVVFGVILQKTRFGYHVFAVGDDQDAAEKTGIDADMVKIRNFVLVAMLAALAGMINISYYGSMFASTGQTYELLIIAAVVIGGTNLFGGEGSLSGMVLGALVIAIIPQVLVLNGMSVDIQELLTGVIIIAAVVLDIVFRGR</sequence>
<evidence type="ECO:0000256" key="8">
    <source>
        <dbReference type="SAM" id="Phobius"/>
    </source>
</evidence>
<dbReference type="AlphaFoldDB" id="A0A1G9CS92"/>
<feature type="transmembrane region" description="Helical" evidence="8">
    <location>
        <begin position="64"/>
        <end position="83"/>
    </location>
</feature>
<dbReference type="Pfam" id="PF02653">
    <property type="entry name" value="BPD_transp_2"/>
    <property type="match status" value="1"/>
</dbReference>
<feature type="transmembrane region" description="Helical" evidence="8">
    <location>
        <begin position="183"/>
        <end position="206"/>
    </location>
</feature>
<dbReference type="CDD" id="cd06579">
    <property type="entry name" value="TM_PBP1_transp_AraH_like"/>
    <property type="match status" value="1"/>
</dbReference>